<dbReference type="EMBL" id="FUWZ01000001">
    <property type="protein sequence ID" value="SJZ62005.1"/>
    <property type="molecule type" value="Genomic_DNA"/>
</dbReference>
<dbReference type="RefSeq" id="WP_078667574.1">
    <property type="nucleotide sequence ID" value="NZ_FUWZ01000001.1"/>
</dbReference>
<dbReference type="GO" id="GO:0009279">
    <property type="term" value="C:cell outer membrane"/>
    <property type="evidence" value="ECO:0007669"/>
    <property type="project" value="UniProtKB-SubCell"/>
</dbReference>
<dbReference type="AlphaFoldDB" id="A0A1T4M531"/>
<name>A0A1T4M531_9BACT</name>
<dbReference type="Proteomes" id="UP000190367">
    <property type="component" value="Unassembled WGS sequence"/>
</dbReference>
<evidence type="ECO:0000313" key="9">
    <source>
        <dbReference type="Proteomes" id="UP000190367"/>
    </source>
</evidence>
<dbReference type="InterPro" id="IPR033985">
    <property type="entry name" value="SusD-like_N"/>
</dbReference>
<evidence type="ECO:0000256" key="2">
    <source>
        <dbReference type="ARBA" id="ARBA00006275"/>
    </source>
</evidence>
<dbReference type="OrthoDB" id="608091at2"/>
<dbReference type="Pfam" id="PF14322">
    <property type="entry name" value="SusD-like_3"/>
    <property type="match status" value="1"/>
</dbReference>
<comment type="subcellular location">
    <subcellularLocation>
        <location evidence="1">Cell outer membrane</location>
    </subcellularLocation>
</comment>
<evidence type="ECO:0000256" key="3">
    <source>
        <dbReference type="ARBA" id="ARBA00022729"/>
    </source>
</evidence>
<keyword evidence="4" id="KW-0472">Membrane</keyword>
<evidence type="ECO:0000259" key="7">
    <source>
        <dbReference type="Pfam" id="PF14322"/>
    </source>
</evidence>
<dbReference type="STRING" id="634771.SAMN04488128_101941"/>
<evidence type="ECO:0000256" key="5">
    <source>
        <dbReference type="ARBA" id="ARBA00023237"/>
    </source>
</evidence>
<feature type="domain" description="RagB/SusD" evidence="6">
    <location>
        <begin position="326"/>
        <end position="641"/>
    </location>
</feature>
<dbReference type="SUPFAM" id="SSF48452">
    <property type="entry name" value="TPR-like"/>
    <property type="match status" value="1"/>
</dbReference>
<evidence type="ECO:0000256" key="1">
    <source>
        <dbReference type="ARBA" id="ARBA00004442"/>
    </source>
</evidence>
<sequence length="641" mass="74148">MKKNFLHSIYGTILAAGLLTSACKKPFLDIVPDNVVTLANAFSNKTEAEKYLYTCFGYLPDAGPVSNILFFGADDMWTYYENNYFYQSPWKIARGEQNVVNPWVDFWNGSNHAKPYFKAIRDCNIFLENMFEGESYRHIAYLSPDMQKRWIAEVKFLKAYYHFYLLRMYGPIPITDKSLPVSATPEQVKVKRDPVDKVVEYIVRLLDEAAAELPVEITNRGTELGRVTKPAAQMLKAKLLVMAASPLFNGNPDYSSFKDRDGQLLFNPNYDAAKWEKAAAACEAAIQTCAGAGIRLYEFTDPFVKLAPSTAIQMSIRGSITERWNTETIWALSGRVDNVLQTYSMVDRIDPSFPNPTYLNSYMAPTIKMAETFYSKHGVPINEDKTWDYGRRYEQRVGTYEERLDIQEGYTTARLNFDRENRFYACLGFDGGRWFMQSNATDENAWTIKAKFGQPQGKVSDQFYSETGYWPKKLVNWKFTQTNNSYTTESYPWPEMRLADLYLLYAETLNETGKGNDAITWLDKIRKRAGLDGVVNSWSNYSTSPGKFSTKEGLREIIHQERMIEMCFEGSRNWDLRRWKKAVVYQNKPVLGWDVNQRVASEYYRPRTLFQQTFVAPRDYLWPLREYDLTVNTNLVQNPGW</sequence>
<dbReference type="InterPro" id="IPR011990">
    <property type="entry name" value="TPR-like_helical_dom_sf"/>
</dbReference>
<dbReference type="Gene3D" id="1.25.40.390">
    <property type="match status" value="1"/>
</dbReference>
<dbReference type="InterPro" id="IPR012944">
    <property type="entry name" value="SusD_RagB_dom"/>
</dbReference>
<gene>
    <name evidence="8" type="ORF">SAMN04488128_101941</name>
</gene>
<evidence type="ECO:0000313" key="8">
    <source>
        <dbReference type="EMBL" id="SJZ62005.1"/>
    </source>
</evidence>
<dbReference type="PROSITE" id="PS51257">
    <property type="entry name" value="PROKAR_LIPOPROTEIN"/>
    <property type="match status" value="1"/>
</dbReference>
<feature type="domain" description="SusD-like N-terminal" evidence="7">
    <location>
        <begin position="85"/>
        <end position="235"/>
    </location>
</feature>
<reference evidence="9" key="1">
    <citation type="submission" date="2017-02" db="EMBL/GenBank/DDBJ databases">
        <authorList>
            <person name="Varghese N."/>
            <person name="Submissions S."/>
        </authorList>
    </citation>
    <scope>NUCLEOTIDE SEQUENCE [LARGE SCALE GENOMIC DNA]</scope>
    <source>
        <strain evidence="9">DSM 22224</strain>
    </source>
</reference>
<protein>
    <submittedName>
        <fullName evidence="8">Starch-binding associating with outer membrane</fullName>
    </submittedName>
</protein>
<dbReference type="Pfam" id="PF07980">
    <property type="entry name" value="SusD_RagB"/>
    <property type="match status" value="1"/>
</dbReference>
<evidence type="ECO:0000256" key="4">
    <source>
        <dbReference type="ARBA" id="ARBA00023136"/>
    </source>
</evidence>
<proteinExistence type="inferred from homology"/>
<keyword evidence="5" id="KW-0998">Cell outer membrane</keyword>
<comment type="similarity">
    <text evidence="2">Belongs to the SusD family.</text>
</comment>
<evidence type="ECO:0000259" key="6">
    <source>
        <dbReference type="Pfam" id="PF07980"/>
    </source>
</evidence>
<keyword evidence="3" id="KW-0732">Signal</keyword>
<keyword evidence="9" id="KW-1185">Reference proteome</keyword>
<accession>A0A1T4M531</accession>
<organism evidence="8 9">
    <name type="scientific">Chitinophaga eiseniae</name>
    <dbReference type="NCBI Taxonomy" id="634771"/>
    <lineage>
        <taxon>Bacteria</taxon>
        <taxon>Pseudomonadati</taxon>
        <taxon>Bacteroidota</taxon>
        <taxon>Chitinophagia</taxon>
        <taxon>Chitinophagales</taxon>
        <taxon>Chitinophagaceae</taxon>
        <taxon>Chitinophaga</taxon>
    </lineage>
</organism>